<dbReference type="Proteomes" id="UP001059836">
    <property type="component" value="Chromosome"/>
</dbReference>
<reference evidence="1" key="1">
    <citation type="journal article" date="2021" name="Nat. Microbiol.">
        <title>Cocultivation of an ultrasmall environmental parasitic bacterium with lytic ability against bacteria associated with wastewater foams.</title>
        <authorList>
            <person name="Batinovic S."/>
            <person name="Rose J.J.A."/>
            <person name="Ratcliffe J."/>
            <person name="Seviour R.J."/>
            <person name="Petrovski S."/>
        </authorList>
    </citation>
    <scope>NUCLEOTIDE SEQUENCE</scope>
    <source>
        <strain evidence="1">CON9</strain>
    </source>
</reference>
<evidence type="ECO:0000313" key="2">
    <source>
        <dbReference type="Proteomes" id="UP001059836"/>
    </source>
</evidence>
<evidence type="ECO:0000313" key="1">
    <source>
        <dbReference type="EMBL" id="QHN36818.1"/>
    </source>
</evidence>
<protein>
    <submittedName>
        <fullName evidence="1">Uncharacterized protein</fullName>
    </submittedName>
</protein>
<dbReference type="EMBL" id="CP045809">
    <property type="protein sequence ID" value="QHN36818.1"/>
    <property type="molecule type" value="Genomic_DNA"/>
</dbReference>
<organism evidence="1 2">
    <name type="scientific">Gordonia pseudamarae</name>
    <dbReference type="NCBI Taxonomy" id="2831662"/>
    <lineage>
        <taxon>Bacteria</taxon>
        <taxon>Bacillati</taxon>
        <taxon>Actinomycetota</taxon>
        <taxon>Actinomycetes</taxon>
        <taxon>Mycobacteriales</taxon>
        <taxon>Gordoniaceae</taxon>
        <taxon>Gordonia</taxon>
    </lineage>
</organism>
<gene>
    <name evidence="1" type="ORF">GII31_19885</name>
</gene>
<accession>A0ABX6ILM1</accession>
<name>A0ABX6ILM1_9ACTN</name>
<proteinExistence type="predicted"/>
<dbReference type="RefSeq" id="WP_213245090.1">
    <property type="nucleotide sequence ID" value="NZ_CP045806.1"/>
</dbReference>
<keyword evidence="2" id="KW-1185">Reference proteome</keyword>
<sequence length="279" mass="30837">MASPLTKELFSRCVERSPADSPEVARVRKVLDSIDSAMAATAFGQYTATNRPQPPLGNPWNDAYAANHMMEWARTAARRARERRALQAARTANPWPFGAEGVRAHGSLPGDSGMMRPEPELLGTAVLLANFIKLTYAVRSGMVNGPMLVGQVDDTVHATSHQCHRIWFLRTTIERPESNSDVARALNQAINERLSRVGRNWDELLENVSRLADLAGQCSHYSEMLRDSERHQRLLAHYDNAGADTGAHRAEALDAMNGNLAAQIEFINDTARRVANTLL</sequence>